<evidence type="ECO:0008006" key="4">
    <source>
        <dbReference type="Google" id="ProtNLM"/>
    </source>
</evidence>
<sequence length="121" mass="12576">MRNTIRLIAAFALSIPVLLGAAGLASADEASYEHHVSVATPEGAGFHSVWSGTDGETAYFFEAEGWADENGAYSSQTGAVAGGHDHDDGHGWGGGGAHYWDHFSYAGEEGAYQESTHSSTG</sequence>
<evidence type="ECO:0000313" key="3">
    <source>
        <dbReference type="Proteomes" id="UP001268819"/>
    </source>
</evidence>
<accession>A0ABU1PW52</accession>
<protein>
    <recommendedName>
        <fullName evidence="4">Lactococcin 972 family bacteriocin</fullName>
    </recommendedName>
</protein>
<dbReference type="RefSeq" id="WP_310307911.1">
    <property type="nucleotide sequence ID" value="NZ_BAAAXB010000001.1"/>
</dbReference>
<evidence type="ECO:0000313" key="2">
    <source>
        <dbReference type="EMBL" id="MDR6594877.1"/>
    </source>
</evidence>
<keyword evidence="1" id="KW-0732">Signal</keyword>
<dbReference type="Proteomes" id="UP001268819">
    <property type="component" value="Unassembled WGS sequence"/>
</dbReference>
<name>A0ABU1PW52_9PSEU</name>
<organism evidence="2 3">
    <name type="scientific">Saccharothrix longispora</name>
    <dbReference type="NCBI Taxonomy" id="33920"/>
    <lineage>
        <taxon>Bacteria</taxon>
        <taxon>Bacillati</taxon>
        <taxon>Actinomycetota</taxon>
        <taxon>Actinomycetes</taxon>
        <taxon>Pseudonocardiales</taxon>
        <taxon>Pseudonocardiaceae</taxon>
        <taxon>Saccharothrix</taxon>
    </lineage>
</organism>
<dbReference type="EMBL" id="JAVDSG010000001">
    <property type="protein sequence ID" value="MDR6594877.1"/>
    <property type="molecule type" value="Genomic_DNA"/>
</dbReference>
<feature type="chain" id="PRO_5045920333" description="Lactococcin 972 family bacteriocin" evidence="1">
    <location>
        <begin position="28"/>
        <end position="121"/>
    </location>
</feature>
<reference evidence="2 3" key="1">
    <citation type="submission" date="2023-07" db="EMBL/GenBank/DDBJ databases">
        <title>Sequencing the genomes of 1000 actinobacteria strains.</title>
        <authorList>
            <person name="Klenk H.-P."/>
        </authorList>
    </citation>
    <scope>NUCLEOTIDE SEQUENCE [LARGE SCALE GENOMIC DNA]</scope>
    <source>
        <strain evidence="2 3">DSM 43749</strain>
    </source>
</reference>
<comment type="caution">
    <text evidence="2">The sequence shown here is derived from an EMBL/GenBank/DDBJ whole genome shotgun (WGS) entry which is preliminary data.</text>
</comment>
<proteinExistence type="predicted"/>
<evidence type="ECO:0000256" key="1">
    <source>
        <dbReference type="SAM" id="SignalP"/>
    </source>
</evidence>
<gene>
    <name evidence="2" type="ORF">J2S66_003261</name>
</gene>
<keyword evidence="3" id="KW-1185">Reference proteome</keyword>
<feature type="signal peptide" evidence="1">
    <location>
        <begin position="1"/>
        <end position="27"/>
    </location>
</feature>